<accession>A0A0G4J900</accession>
<sequence length="670" mass="74786">MPDRRMSRAALLSMPVRCRCGQSLLVESIVEHQDASCMSRPVVCRSCFITCGPSDLVAHLRDCHGSERSGQYLNESITLARCPVVPLEDIISSQALFERFVQQQIGRGSDRSDLLGVMQAWPDASQTVSWLIVQSQLATNDTDALDLLMEAILTGSEAAHEILTMNLLAADLLHRRKRFLDAQRLLELARSLLVHRVDLCRIDSALGLLSRRHAVRVTPSIIMLPHMEVAISERARVAEHFSECRRPTDEEVRFFRDPFDGYEIDLLIDGDQHEALSEVRLGAYARYLTDGECLHVVVGDIANIGYHFHLVGGLRVVVHSDTIPMVITCVADPGSHFVRPDDPLPAGTRLSAPVCEEHARVIVSAFPWVRSIWCTRSDVWLGVYQGTLVSPFEYPKTVGGLTVRIRKVDPIYNEAGRPLYPPGSPMPVHDHLPDLRPGYVVRHSPRMPTTCLGVRCSWNGEQYLTCAAYAWFPVHPYQVNAMKTLIERANFVRLPHGSRQRRLRGKRLYHCSKAHAVGQNAHMFDDITNVFNSVDCKDNEFDVALIRADSAVSFSNVVDGVYLGRIVDVDAYPSYDVLKHLVFFVRFDMLSITLSLVYVGIWGVLGVNRFHPKVLHFRVVGVVPANLKLGGICGSPVFDRSGTVYGFARIVNDALRQIAVVPIPPGLTIP</sequence>
<dbReference type="EMBL" id="CDSF01000155">
    <property type="protein sequence ID" value="CEP03904.1"/>
    <property type="molecule type" value="Genomic_DNA"/>
</dbReference>
<name>A0A0G4J900_PLABS</name>
<protein>
    <submittedName>
        <fullName evidence="2">Uncharacterized protein</fullName>
    </submittedName>
</protein>
<evidence type="ECO:0000256" key="1">
    <source>
        <dbReference type="SAM" id="Phobius"/>
    </source>
</evidence>
<keyword evidence="3" id="KW-1185">Reference proteome</keyword>
<evidence type="ECO:0000313" key="3">
    <source>
        <dbReference type="Proteomes" id="UP000039324"/>
    </source>
</evidence>
<evidence type="ECO:0000313" key="2">
    <source>
        <dbReference type="EMBL" id="CEP03904.1"/>
    </source>
</evidence>
<keyword evidence="1" id="KW-1133">Transmembrane helix</keyword>
<reference evidence="2 3" key="1">
    <citation type="submission" date="2015-02" db="EMBL/GenBank/DDBJ databases">
        <authorList>
            <person name="Chooi Y.-H."/>
        </authorList>
    </citation>
    <scope>NUCLEOTIDE SEQUENCE [LARGE SCALE GENOMIC DNA]</scope>
    <source>
        <strain evidence="2">E3</strain>
    </source>
</reference>
<dbReference type="Proteomes" id="UP000039324">
    <property type="component" value="Unassembled WGS sequence"/>
</dbReference>
<feature type="transmembrane region" description="Helical" evidence="1">
    <location>
        <begin position="589"/>
        <end position="608"/>
    </location>
</feature>
<organism evidence="2 3">
    <name type="scientific">Plasmodiophora brassicae</name>
    <name type="common">Clubroot disease agent</name>
    <dbReference type="NCBI Taxonomy" id="37360"/>
    <lineage>
        <taxon>Eukaryota</taxon>
        <taxon>Sar</taxon>
        <taxon>Rhizaria</taxon>
        <taxon>Endomyxa</taxon>
        <taxon>Phytomyxea</taxon>
        <taxon>Plasmodiophorida</taxon>
        <taxon>Plasmodiophoridae</taxon>
        <taxon>Plasmodiophora</taxon>
    </lineage>
</organism>
<keyword evidence="1" id="KW-0812">Transmembrane</keyword>
<gene>
    <name evidence="2" type="ORF">PBRA_003511</name>
</gene>
<keyword evidence="1" id="KW-0472">Membrane</keyword>
<proteinExistence type="predicted"/>
<dbReference type="AlphaFoldDB" id="A0A0G4J900"/>